<dbReference type="PANTHER" id="PTHR14209:SF19">
    <property type="entry name" value="ISOAMYL ACETATE-HYDROLYZING ESTERASE 1 HOMOLOG"/>
    <property type="match status" value="1"/>
</dbReference>
<dbReference type="CDD" id="cd01838">
    <property type="entry name" value="Isoamyl_acetate_hydrolase_like"/>
    <property type="match status" value="1"/>
</dbReference>
<dbReference type="SUPFAM" id="SSF52266">
    <property type="entry name" value="SGNH hydrolase"/>
    <property type="match status" value="1"/>
</dbReference>
<dbReference type="InterPro" id="IPR036514">
    <property type="entry name" value="SGNH_hydro_sf"/>
</dbReference>
<proteinExistence type="predicted"/>
<dbReference type="RefSeq" id="XP_029228740.1">
    <property type="nucleotide sequence ID" value="XM_029371217.1"/>
</dbReference>
<feature type="domain" description="SGNH hydrolase-type esterase" evidence="1">
    <location>
        <begin position="6"/>
        <end position="208"/>
    </location>
</feature>
<reference evidence="2 3" key="1">
    <citation type="journal article" date="2018" name="BMC Genomics">
        <title>Genomic comparison of Trypanosoma conorhini and Trypanosoma rangeli to Trypanosoma cruzi strains of high and low virulence.</title>
        <authorList>
            <person name="Bradwell K.R."/>
            <person name="Koparde V.N."/>
            <person name="Matveyev A.V."/>
            <person name="Serrano M.G."/>
            <person name="Alves J.M."/>
            <person name="Parikh H."/>
            <person name="Huang B."/>
            <person name="Lee V."/>
            <person name="Espinosa-Alvarez O."/>
            <person name="Ortiz P.A."/>
            <person name="Costa-Martins A.G."/>
            <person name="Teixeira M.M."/>
            <person name="Buck G.A."/>
        </authorList>
    </citation>
    <scope>NUCLEOTIDE SEQUENCE [LARGE SCALE GENOMIC DNA]</scope>
    <source>
        <strain evidence="2 3">025E</strain>
    </source>
</reference>
<dbReference type="Pfam" id="PF13472">
    <property type="entry name" value="Lipase_GDSL_2"/>
    <property type="match status" value="1"/>
</dbReference>
<accession>A0A422PN84</accession>
<dbReference type="OrthoDB" id="257033at2759"/>
<dbReference type="InterPro" id="IPR045136">
    <property type="entry name" value="Iah1-like"/>
</dbReference>
<dbReference type="Gene3D" id="3.40.50.1110">
    <property type="entry name" value="SGNH hydrolase"/>
    <property type="match status" value="1"/>
</dbReference>
<name>A0A422PN84_9TRYP</name>
<evidence type="ECO:0000313" key="2">
    <source>
        <dbReference type="EMBL" id="RNF19172.1"/>
    </source>
</evidence>
<dbReference type="GeneID" id="40317916"/>
<dbReference type="EMBL" id="MKKU01000213">
    <property type="protein sequence ID" value="RNF19172.1"/>
    <property type="molecule type" value="Genomic_DNA"/>
</dbReference>
<sequence length="247" mass="27493">MRTAILLGDSLTEQGYFSGWAAQLSERYVRRADVLNRGLSGYNTRWVLDILNDDERRRHLLPPHIGQPLFVTLMLGSNDCAGLPQYVPLEEYRVNLKAIVRLVREHVAPVGGLFLMSPPPLDEEGRLTWLRSVGREPDSCKRSFENVRRYRDAALQVGAEEYAEHGDVFTVDLHLAFLGAGADTTPYAKGPWCGNFVDGLHFNGDGGRIVFEALWSAIAKSARADKIMPDGLPYVLPPWDALASSTL</sequence>
<gene>
    <name evidence="2" type="ORF">Tco025E_04305</name>
</gene>
<dbReference type="PANTHER" id="PTHR14209">
    <property type="entry name" value="ISOAMYL ACETATE-HYDROLYZING ESTERASE 1"/>
    <property type="match status" value="1"/>
</dbReference>
<keyword evidence="3" id="KW-1185">Reference proteome</keyword>
<evidence type="ECO:0000259" key="1">
    <source>
        <dbReference type="Pfam" id="PF13472"/>
    </source>
</evidence>
<dbReference type="InterPro" id="IPR013830">
    <property type="entry name" value="SGNH_hydro"/>
</dbReference>
<protein>
    <submittedName>
        <fullName evidence="2">Putative esterase</fullName>
    </submittedName>
</protein>
<organism evidence="2 3">
    <name type="scientific">Trypanosoma conorhini</name>
    <dbReference type="NCBI Taxonomy" id="83891"/>
    <lineage>
        <taxon>Eukaryota</taxon>
        <taxon>Discoba</taxon>
        <taxon>Euglenozoa</taxon>
        <taxon>Kinetoplastea</taxon>
        <taxon>Metakinetoplastina</taxon>
        <taxon>Trypanosomatida</taxon>
        <taxon>Trypanosomatidae</taxon>
        <taxon>Trypanosoma</taxon>
    </lineage>
</organism>
<dbReference type="Proteomes" id="UP000284403">
    <property type="component" value="Unassembled WGS sequence"/>
</dbReference>
<dbReference type="AlphaFoldDB" id="A0A422PN84"/>
<comment type="caution">
    <text evidence="2">The sequence shown here is derived from an EMBL/GenBank/DDBJ whole genome shotgun (WGS) entry which is preliminary data.</text>
</comment>
<evidence type="ECO:0000313" key="3">
    <source>
        <dbReference type="Proteomes" id="UP000284403"/>
    </source>
</evidence>